<reference evidence="5" key="1">
    <citation type="submission" date="2020-01" db="EMBL/GenBank/DDBJ databases">
        <title>Sphingomonas sp. strain CSW-10.</title>
        <authorList>
            <person name="Chen W.-M."/>
        </authorList>
    </citation>
    <scope>NUCLEOTIDE SEQUENCE [LARGE SCALE GENOMIC DNA]</scope>
    <source>
        <strain evidence="5">CCP-1</strain>
    </source>
</reference>
<evidence type="ECO:0000256" key="1">
    <source>
        <dbReference type="ARBA" id="ARBA00004167"/>
    </source>
</evidence>
<dbReference type="Pfam" id="PF13704">
    <property type="entry name" value="Glyco_tranf_2_4"/>
    <property type="match status" value="1"/>
</dbReference>
<dbReference type="PANTHER" id="PTHR21461">
    <property type="entry name" value="GLYCOSYLTRANSFERASE FAMILY 92 PROTEIN"/>
    <property type="match status" value="1"/>
</dbReference>
<sequence>MKNESISIDEWIEHYLWVGAHMIYLIDNGSTDDTLQKARQWEKGGRVRVIELPEKYKQTQHYWTAIKHFKIKQNCDWLLVADLDEYWFCPSGDSIPDALREFSNFDVIYSNWVMFGSGGFVEQPESVRMSFVLRKPGVNWHINTKYMCRTSVLKRQSSVGIHKVKGADSSRTVSDITRFQLNHYPIQSLSFFTSVKMTRGDAATPRHEHVRDMEYFRRYDEGCTEVDRKLADLVKEKMPVAGP</sequence>
<accession>A0ABW9Y0V9</accession>
<keyword evidence="5" id="KW-1185">Reference proteome</keyword>
<keyword evidence="3" id="KW-0472">Membrane</keyword>
<evidence type="ECO:0000256" key="3">
    <source>
        <dbReference type="ARBA" id="ARBA00022989"/>
    </source>
</evidence>
<evidence type="ECO:0000256" key="2">
    <source>
        <dbReference type="ARBA" id="ARBA00022692"/>
    </source>
</evidence>
<dbReference type="RefSeq" id="WP_161765120.1">
    <property type="nucleotide sequence ID" value="NZ_JAAATW010000001.1"/>
</dbReference>
<dbReference type="Gene3D" id="3.90.550.10">
    <property type="entry name" value="Spore Coat Polysaccharide Biosynthesis Protein SpsA, Chain A"/>
    <property type="match status" value="1"/>
</dbReference>
<dbReference type="EMBL" id="JAAATW010000001">
    <property type="protein sequence ID" value="NBE06143.1"/>
    <property type="molecule type" value="Genomic_DNA"/>
</dbReference>
<dbReference type="PANTHER" id="PTHR21461:SF69">
    <property type="entry name" value="GLYCOSYLTRANSFERASE FAMILY 92 PROTEIN"/>
    <property type="match status" value="1"/>
</dbReference>
<keyword evidence="2" id="KW-0812">Transmembrane</keyword>
<organism evidence="4 5">
    <name type="scientific">Paragemmobacter ruber</name>
    <dbReference type="NCBI Taxonomy" id="1985673"/>
    <lineage>
        <taxon>Bacteria</taxon>
        <taxon>Pseudomonadati</taxon>
        <taxon>Pseudomonadota</taxon>
        <taxon>Alphaproteobacteria</taxon>
        <taxon>Rhodobacterales</taxon>
        <taxon>Paracoccaceae</taxon>
        <taxon>Paragemmobacter</taxon>
    </lineage>
</organism>
<gene>
    <name evidence="4" type="ORF">GU920_01205</name>
</gene>
<dbReference type="InterPro" id="IPR029044">
    <property type="entry name" value="Nucleotide-diphossugar_trans"/>
</dbReference>
<proteinExistence type="predicted"/>
<keyword evidence="3" id="KW-1133">Transmembrane helix</keyword>
<comment type="caution">
    <text evidence="4">The sequence shown here is derived from an EMBL/GenBank/DDBJ whole genome shotgun (WGS) entry which is preliminary data.</text>
</comment>
<evidence type="ECO:0000313" key="5">
    <source>
        <dbReference type="Proteomes" id="UP001517376"/>
    </source>
</evidence>
<evidence type="ECO:0000313" key="4">
    <source>
        <dbReference type="EMBL" id="NBE06143.1"/>
    </source>
</evidence>
<dbReference type="Proteomes" id="UP001517376">
    <property type="component" value="Unassembled WGS sequence"/>
</dbReference>
<name>A0ABW9Y0V9_9RHOB</name>
<comment type="subcellular location">
    <subcellularLocation>
        <location evidence="1">Membrane</location>
        <topology evidence="1">Single-pass membrane protein</topology>
    </subcellularLocation>
</comment>
<dbReference type="CDD" id="cd00761">
    <property type="entry name" value="Glyco_tranf_GTA_type"/>
    <property type="match status" value="1"/>
</dbReference>
<protein>
    <submittedName>
        <fullName evidence="4">Glycosyltransferase family 92 protein</fullName>
    </submittedName>
</protein>
<dbReference type="SUPFAM" id="SSF53448">
    <property type="entry name" value="Nucleotide-diphospho-sugar transferases"/>
    <property type="match status" value="1"/>
</dbReference>